<evidence type="ECO:0000256" key="4">
    <source>
        <dbReference type="ARBA" id="ARBA00022553"/>
    </source>
</evidence>
<evidence type="ECO:0000256" key="3">
    <source>
        <dbReference type="ARBA" id="ARBA00012438"/>
    </source>
</evidence>
<comment type="catalytic activity">
    <reaction evidence="1">
        <text>ATP + protein L-histidine = ADP + protein N-phospho-L-histidine.</text>
        <dbReference type="EC" id="2.7.13.3"/>
    </reaction>
</comment>
<evidence type="ECO:0000256" key="5">
    <source>
        <dbReference type="ARBA" id="ARBA00022679"/>
    </source>
</evidence>
<dbReference type="Gene3D" id="3.30.565.10">
    <property type="entry name" value="Histidine kinase-like ATPase, C-terminal domain"/>
    <property type="match status" value="1"/>
</dbReference>
<keyword evidence="7" id="KW-0418">Kinase</keyword>
<dbReference type="PANTHER" id="PTHR45453">
    <property type="entry name" value="PHOSPHATE REGULON SENSOR PROTEIN PHOR"/>
    <property type="match status" value="1"/>
</dbReference>
<dbReference type="GO" id="GO:0004721">
    <property type="term" value="F:phosphoprotein phosphatase activity"/>
    <property type="evidence" value="ECO:0007669"/>
    <property type="project" value="TreeGrafter"/>
</dbReference>
<evidence type="ECO:0000256" key="1">
    <source>
        <dbReference type="ARBA" id="ARBA00000085"/>
    </source>
</evidence>
<dbReference type="PROSITE" id="PS50109">
    <property type="entry name" value="HIS_KIN"/>
    <property type="match status" value="1"/>
</dbReference>
<evidence type="ECO:0000313" key="11">
    <source>
        <dbReference type="EMBL" id="KQL20017.1"/>
    </source>
</evidence>
<accession>A0A0Q3QPC8</accession>
<dbReference type="PANTHER" id="PTHR45453:SF1">
    <property type="entry name" value="PHOSPHATE REGULON SENSOR PROTEIN PHOR"/>
    <property type="match status" value="1"/>
</dbReference>
<name>A0A0Q3QPC8_9BACI</name>
<dbReference type="InterPro" id="IPR036890">
    <property type="entry name" value="HATPase_C_sf"/>
</dbReference>
<sequence length="60" mass="6615">MDRNFDRYYRGTNTGESHKGSGLGMAIAKDIIRAHNGEINVKSSLGCGTTIEIFIRTVIK</sequence>
<dbReference type="GO" id="GO:0005524">
    <property type="term" value="F:ATP binding"/>
    <property type="evidence" value="ECO:0007669"/>
    <property type="project" value="UniProtKB-KW"/>
</dbReference>
<evidence type="ECO:0000256" key="8">
    <source>
        <dbReference type="ARBA" id="ARBA00022840"/>
    </source>
</evidence>
<keyword evidence="8" id="KW-0067">ATP-binding</keyword>
<dbReference type="SUPFAM" id="SSF55874">
    <property type="entry name" value="ATPase domain of HSP90 chaperone/DNA topoisomerase II/histidine kinase"/>
    <property type="match status" value="1"/>
</dbReference>
<dbReference type="PATRIC" id="fig|1637975.4.peg.3224"/>
<dbReference type="InterPro" id="IPR004358">
    <property type="entry name" value="Sig_transdc_His_kin-like_C"/>
</dbReference>
<keyword evidence="6" id="KW-0547">Nucleotide-binding</keyword>
<proteinExistence type="predicted"/>
<dbReference type="EMBL" id="LJIX01000006">
    <property type="protein sequence ID" value="KQL20017.1"/>
    <property type="molecule type" value="Genomic_DNA"/>
</dbReference>
<dbReference type="GO" id="GO:0016036">
    <property type="term" value="P:cellular response to phosphate starvation"/>
    <property type="evidence" value="ECO:0007669"/>
    <property type="project" value="TreeGrafter"/>
</dbReference>
<evidence type="ECO:0000256" key="2">
    <source>
        <dbReference type="ARBA" id="ARBA00004370"/>
    </source>
</evidence>
<dbReference type="AlphaFoldDB" id="A0A0Q3QPC8"/>
<dbReference type="InterPro" id="IPR005467">
    <property type="entry name" value="His_kinase_dom"/>
</dbReference>
<keyword evidence="5" id="KW-0808">Transferase</keyword>
<keyword evidence="4" id="KW-0597">Phosphoprotein</keyword>
<keyword evidence="12" id="KW-1185">Reference proteome</keyword>
<dbReference type="Proteomes" id="UP000050996">
    <property type="component" value="Unassembled WGS sequence"/>
</dbReference>
<dbReference type="InterPro" id="IPR050351">
    <property type="entry name" value="BphY/WalK/GraS-like"/>
</dbReference>
<gene>
    <name evidence="11" type="ORF">AN957_16550</name>
</gene>
<protein>
    <recommendedName>
        <fullName evidence="3">histidine kinase</fullName>
        <ecNumber evidence="3">2.7.13.3</ecNumber>
    </recommendedName>
</protein>
<keyword evidence="9" id="KW-0902">Two-component regulatory system</keyword>
<evidence type="ECO:0000256" key="6">
    <source>
        <dbReference type="ARBA" id="ARBA00022741"/>
    </source>
</evidence>
<dbReference type="PRINTS" id="PR00344">
    <property type="entry name" value="BCTRLSENSOR"/>
</dbReference>
<evidence type="ECO:0000256" key="7">
    <source>
        <dbReference type="ARBA" id="ARBA00022777"/>
    </source>
</evidence>
<dbReference type="GO" id="GO:0000155">
    <property type="term" value="F:phosphorelay sensor kinase activity"/>
    <property type="evidence" value="ECO:0007669"/>
    <property type="project" value="TreeGrafter"/>
</dbReference>
<organism evidence="11 12">
    <name type="scientific">Cytobacillus solani</name>
    <dbReference type="NCBI Taxonomy" id="1637975"/>
    <lineage>
        <taxon>Bacteria</taxon>
        <taxon>Bacillati</taxon>
        <taxon>Bacillota</taxon>
        <taxon>Bacilli</taxon>
        <taxon>Bacillales</taxon>
        <taxon>Bacillaceae</taxon>
        <taxon>Cytobacillus</taxon>
    </lineage>
</organism>
<evidence type="ECO:0000313" key="12">
    <source>
        <dbReference type="Proteomes" id="UP000050996"/>
    </source>
</evidence>
<comment type="caution">
    <text evidence="11">The sequence shown here is derived from an EMBL/GenBank/DDBJ whole genome shotgun (WGS) entry which is preliminary data.</text>
</comment>
<reference evidence="11 12" key="1">
    <citation type="submission" date="2015-09" db="EMBL/GenBank/DDBJ databases">
        <title>Genome sequencing project for genomic taxonomy and phylogenomics of Bacillus-like bacteria.</title>
        <authorList>
            <person name="Liu B."/>
            <person name="Wang J."/>
            <person name="Zhu Y."/>
            <person name="Liu G."/>
            <person name="Chen Q."/>
            <person name="Chen Z."/>
            <person name="Lan J."/>
            <person name="Che J."/>
            <person name="Ge C."/>
            <person name="Shi H."/>
            <person name="Pan Z."/>
            <person name="Liu X."/>
        </authorList>
    </citation>
    <scope>NUCLEOTIDE SEQUENCE [LARGE SCALE GENOMIC DNA]</scope>
    <source>
        <strain evidence="11 12">FJAT-18043</strain>
    </source>
</reference>
<evidence type="ECO:0000259" key="10">
    <source>
        <dbReference type="PROSITE" id="PS50109"/>
    </source>
</evidence>
<feature type="domain" description="Histidine kinase" evidence="10">
    <location>
        <begin position="1"/>
        <end position="59"/>
    </location>
</feature>
<dbReference type="Pfam" id="PF02518">
    <property type="entry name" value="HATPase_c"/>
    <property type="match status" value="1"/>
</dbReference>
<dbReference type="GO" id="GO:0005886">
    <property type="term" value="C:plasma membrane"/>
    <property type="evidence" value="ECO:0007669"/>
    <property type="project" value="TreeGrafter"/>
</dbReference>
<comment type="subcellular location">
    <subcellularLocation>
        <location evidence="2">Membrane</location>
    </subcellularLocation>
</comment>
<dbReference type="STRING" id="1637975.AN957_16550"/>
<evidence type="ECO:0000256" key="9">
    <source>
        <dbReference type="ARBA" id="ARBA00023012"/>
    </source>
</evidence>
<dbReference type="InterPro" id="IPR003594">
    <property type="entry name" value="HATPase_dom"/>
</dbReference>
<dbReference type="EC" id="2.7.13.3" evidence="3"/>